<dbReference type="PANTHER" id="PTHR10869">
    <property type="entry name" value="PROLYL 4-HYDROXYLASE ALPHA SUBUNIT"/>
    <property type="match status" value="1"/>
</dbReference>
<dbReference type="InterPro" id="IPR045054">
    <property type="entry name" value="P4HA-like"/>
</dbReference>
<dbReference type="Pfam" id="PF13640">
    <property type="entry name" value="2OG-FeII_Oxy_3"/>
    <property type="match status" value="1"/>
</dbReference>
<evidence type="ECO:0000256" key="2">
    <source>
        <dbReference type="ARBA" id="ARBA00023004"/>
    </source>
</evidence>
<evidence type="ECO:0000313" key="5">
    <source>
        <dbReference type="Proteomes" id="UP000815325"/>
    </source>
</evidence>
<evidence type="ECO:0000256" key="1">
    <source>
        <dbReference type="ARBA" id="ARBA00022723"/>
    </source>
</evidence>
<dbReference type="InterPro" id="IPR044862">
    <property type="entry name" value="Pro_4_hyd_alph_FE2OG_OXY"/>
</dbReference>
<sequence>MTVFSAGNVYRPHVDGAWPGSGIKDGKMVHDAYGDRWSRLTFLVYLNDDFEGGSTTFFTPAPDNPSALQARGVKPVAGNVLSFTHGDTASALVHEGSAVKSGKKYVIRTDVLYTLSP</sequence>
<organism evidence="4 5">
    <name type="scientific">Dunaliella salina</name>
    <name type="common">Green alga</name>
    <name type="synonym">Protococcus salinus</name>
    <dbReference type="NCBI Taxonomy" id="3046"/>
    <lineage>
        <taxon>Eukaryota</taxon>
        <taxon>Viridiplantae</taxon>
        <taxon>Chlorophyta</taxon>
        <taxon>core chlorophytes</taxon>
        <taxon>Chlorophyceae</taxon>
        <taxon>CS clade</taxon>
        <taxon>Chlamydomonadales</taxon>
        <taxon>Dunaliellaceae</taxon>
        <taxon>Dunaliella</taxon>
    </lineage>
</organism>
<accession>A0ABQ7G8N7</accession>
<name>A0ABQ7G8N7_DUNSA</name>
<proteinExistence type="predicted"/>
<reference evidence="4" key="1">
    <citation type="submission" date="2017-08" db="EMBL/GenBank/DDBJ databases">
        <authorList>
            <person name="Polle J.E."/>
            <person name="Barry K."/>
            <person name="Cushman J."/>
            <person name="Schmutz J."/>
            <person name="Tran D."/>
            <person name="Hathwaick L.T."/>
            <person name="Yim W.C."/>
            <person name="Jenkins J."/>
            <person name="Mckie-Krisberg Z.M."/>
            <person name="Prochnik S."/>
            <person name="Lindquist E."/>
            <person name="Dockter R.B."/>
            <person name="Adam C."/>
            <person name="Molina H."/>
            <person name="Bunkerborg J."/>
            <person name="Jin E."/>
            <person name="Buchheim M."/>
            <person name="Magnuson J."/>
        </authorList>
    </citation>
    <scope>NUCLEOTIDE SEQUENCE</scope>
    <source>
        <strain evidence="4">CCAP 19/18</strain>
    </source>
</reference>
<evidence type="ECO:0000313" key="4">
    <source>
        <dbReference type="EMBL" id="KAF5830966.1"/>
    </source>
</evidence>
<protein>
    <recommendedName>
        <fullName evidence="3">Fe2OG dioxygenase domain-containing protein</fullName>
    </recommendedName>
</protein>
<keyword evidence="2" id="KW-0408">Iron</keyword>
<dbReference type="PANTHER" id="PTHR10869:SF247">
    <property type="entry name" value="FE2OG DIOXYGENASE DOMAIN-CONTAINING PROTEIN"/>
    <property type="match status" value="1"/>
</dbReference>
<gene>
    <name evidence="4" type="ORF">DUNSADRAFT_13797</name>
</gene>
<evidence type="ECO:0000259" key="3">
    <source>
        <dbReference type="PROSITE" id="PS51471"/>
    </source>
</evidence>
<dbReference type="Gene3D" id="2.60.120.620">
    <property type="entry name" value="q2cbj1_9rhob like domain"/>
    <property type="match status" value="1"/>
</dbReference>
<dbReference type="InterPro" id="IPR005123">
    <property type="entry name" value="Oxoglu/Fe-dep_dioxygenase_dom"/>
</dbReference>
<keyword evidence="1" id="KW-0479">Metal-binding</keyword>
<dbReference type="PROSITE" id="PS51471">
    <property type="entry name" value="FE2OG_OXY"/>
    <property type="match status" value="1"/>
</dbReference>
<dbReference type="EMBL" id="MU069990">
    <property type="protein sequence ID" value="KAF5830966.1"/>
    <property type="molecule type" value="Genomic_DNA"/>
</dbReference>
<comment type="caution">
    <text evidence="4">The sequence shown here is derived from an EMBL/GenBank/DDBJ whole genome shotgun (WGS) entry which is preliminary data.</text>
</comment>
<keyword evidence="5" id="KW-1185">Reference proteome</keyword>
<feature type="domain" description="Fe2OG dioxygenase" evidence="3">
    <location>
        <begin position="1"/>
        <end position="113"/>
    </location>
</feature>
<dbReference type="Proteomes" id="UP000815325">
    <property type="component" value="Unassembled WGS sequence"/>
</dbReference>